<dbReference type="PANTHER" id="PTHR47582:SF1">
    <property type="entry name" value="P450, PUTATIVE (EUROFUNG)-RELATED"/>
    <property type="match status" value="1"/>
</dbReference>
<dbReference type="GO" id="GO:0020037">
    <property type="term" value="F:heme binding"/>
    <property type="evidence" value="ECO:0007669"/>
    <property type="project" value="InterPro"/>
</dbReference>
<dbReference type="GO" id="GO:0016705">
    <property type="term" value="F:oxidoreductase activity, acting on paired donors, with incorporation or reduction of molecular oxygen"/>
    <property type="evidence" value="ECO:0007669"/>
    <property type="project" value="InterPro"/>
</dbReference>
<sequence>MSFSFWASLPLSTFDCLILITGLCALSALSHKVWSLYNIQLDPMEPPLVQPRVPFFGHIMGLMWYNHEYLAMICQRTGQPICTIPMLHRKAYVLGSPSTVQAAFRSKAISFAPFAVDFVSRMDVLSPEAKKAYAEGLHEAVIQTFSSTMSGSSLRRMNAVALQEVARLLPDPFAASADRLSNALEVQDIWSWLRSVMTISTTSSLFGEQNNPWVKDPSLVETYWGFEAGDITGRAPLTDLTDLRSQKDHAKLVAVLRDYFASRADEDSNVGLTTSALAKVQREAGYTPVGLGATYVVILHGALANMVPTMFWTVMYAFTQPRLIARLRAELAQAGIVIEATRPDGMRECRIRVGEIEKTCPLLLSALRETQRLVSIGTLHRRVLADTVIYDDAKDGEARRTYLLKKGTAMLLSIKWNHRDPEIWGPHVDEFDTNRFYRDKSRTQDPVTAQEDWRNGDADLGGDAMRQRKKAYLPFGGGKELCPGRSFATSEILGTMVLLILGYDITGADGLALKLPEYAPPKMTQTTARPHPSADLRARVRRREGWEDVFWSAHVDAPDKLDLATAEAIVK</sequence>
<proteinExistence type="inferred from homology"/>
<dbReference type="GO" id="GO:0004497">
    <property type="term" value="F:monooxygenase activity"/>
    <property type="evidence" value="ECO:0007669"/>
    <property type="project" value="InterPro"/>
</dbReference>
<dbReference type="InterPro" id="IPR053007">
    <property type="entry name" value="CYP450_monoxygenase_sec-met"/>
</dbReference>
<dbReference type="PRINTS" id="PR00465">
    <property type="entry name" value="EP450IV"/>
</dbReference>
<evidence type="ECO:0000256" key="4">
    <source>
        <dbReference type="ARBA" id="ARBA00023004"/>
    </source>
</evidence>
<dbReference type="InterPro" id="IPR036396">
    <property type="entry name" value="Cyt_P450_sf"/>
</dbReference>
<organism evidence="6 7">
    <name type="scientific">Lecanosticta acicola</name>
    <dbReference type="NCBI Taxonomy" id="111012"/>
    <lineage>
        <taxon>Eukaryota</taxon>
        <taxon>Fungi</taxon>
        <taxon>Dikarya</taxon>
        <taxon>Ascomycota</taxon>
        <taxon>Pezizomycotina</taxon>
        <taxon>Dothideomycetes</taxon>
        <taxon>Dothideomycetidae</taxon>
        <taxon>Mycosphaerellales</taxon>
        <taxon>Mycosphaerellaceae</taxon>
        <taxon>Lecanosticta</taxon>
    </lineage>
</organism>
<dbReference type="SUPFAM" id="SSF48264">
    <property type="entry name" value="Cytochrome P450"/>
    <property type="match status" value="1"/>
</dbReference>
<gene>
    <name evidence="6" type="ORF">LECACI_7A009299</name>
</gene>
<dbReference type="Gene3D" id="1.10.630.10">
    <property type="entry name" value="Cytochrome P450"/>
    <property type="match status" value="1"/>
</dbReference>
<dbReference type="Proteomes" id="UP001296104">
    <property type="component" value="Unassembled WGS sequence"/>
</dbReference>
<reference evidence="6" key="1">
    <citation type="submission" date="2023-11" db="EMBL/GenBank/DDBJ databases">
        <authorList>
            <person name="Alioto T."/>
            <person name="Alioto T."/>
            <person name="Gomez Garrido J."/>
        </authorList>
    </citation>
    <scope>NUCLEOTIDE SEQUENCE</scope>
</reference>
<dbReference type="InterPro" id="IPR001128">
    <property type="entry name" value="Cyt_P450"/>
</dbReference>
<evidence type="ECO:0000313" key="6">
    <source>
        <dbReference type="EMBL" id="CAK4034141.1"/>
    </source>
</evidence>
<evidence type="ECO:0000256" key="1">
    <source>
        <dbReference type="ARBA" id="ARBA00001971"/>
    </source>
</evidence>
<dbReference type="GO" id="GO:0005506">
    <property type="term" value="F:iron ion binding"/>
    <property type="evidence" value="ECO:0007669"/>
    <property type="project" value="InterPro"/>
</dbReference>
<dbReference type="Pfam" id="PF00067">
    <property type="entry name" value="p450"/>
    <property type="match status" value="1"/>
</dbReference>
<keyword evidence="4 5" id="KW-0408">Iron</keyword>
<evidence type="ECO:0000256" key="2">
    <source>
        <dbReference type="ARBA" id="ARBA00010617"/>
    </source>
</evidence>
<feature type="binding site" description="axial binding residue" evidence="5">
    <location>
        <position position="482"/>
    </location>
    <ligand>
        <name>heme</name>
        <dbReference type="ChEBI" id="CHEBI:30413"/>
    </ligand>
    <ligandPart>
        <name>Fe</name>
        <dbReference type="ChEBI" id="CHEBI:18248"/>
    </ligandPart>
</feature>
<evidence type="ECO:0000256" key="3">
    <source>
        <dbReference type="ARBA" id="ARBA00022723"/>
    </source>
</evidence>
<comment type="similarity">
    <text evidence="2">Belongs to the cytochrome P450 family.</text>
</comment>
<name>A0AAI8Z812_9PEZI</name>
<comment type="caution">
    <text evidence="6">The sequence shown here is derived from an EMBL/GenBank/DDBJ whole genome shotgun (WGS) entry which is preliminary data.</text>
</comment>
<protein>
    <submittedName>
        <fullName evidence="6">Cytochrome P450</fullName>
    </submittedName>
</protein>
<accession>A0AAI8Z812</accession>
<dbReference type="InterPro" id="IPR002403">
    <property type="entry name" value="Cyt_P450_E_grp-IV"/>
</dbReference>
<keyword evidence="7" id="KW-1185">Reference proteome</keyword>
<keyword evidence="5" id="KW-0349">Heme</keyword>
<dbReference type="AlphaFoldDB" id="A0AAI8Z812"/>
<dbReference type="PANTHER" id="PTHR47582">
    <property type="entry name" value="P450, PUTATIVE (EUROFUNG)-RELATED"/>
    <property type="match status" value="1"/>
</dbReference>
<dbReference type="CDD" id="cd11040">
    <property type="entry name" value="CYP7_CYP8-like"/>
    <property type="match status" value="1"/>
</dbReference>
<keyword evidence="3 5" id="KW-0479">Metal-binding</keyword>
<dbReference type="EMBL" id="CAVMBE010000106">
    <property type="protein sequence ID" value="CAK4034141.1"/>
    <property type="molecule type" value="Genomic_DNA"/>
</dbReference>
<evidence type="ECO:0000313" key="7">
    <source>
        <dbReference type="Proteomes" id="UP001296104"/>
    </source>
</evidence>
<comment type="cofactor">
    <cofactor evidence="1 5">
        <name>heme</name>
        <dbReference type="ChEBI" id="CHEBI:30413"/>
    </cofactor>
</comment>
<evidence type="ECO:0000256" key="5">
    <source>
        <dbReference type="PIRSR" id="PIRSR602403-1"/>
    </source>
</evidence>